<dbReference type="SMART" id="SM00421">
    <property type="entry name" value="HTH_LUXR"/>
    <property type="match status" value="1"/>
</dbReference>
<evidence type="ECO:0000259" key="3">
    <source>
        <dbReference type="PROSITE" id="PS50043"/>
    </source>
</evidence>
<dbReference type="PROSITE" id="PS50043">
    <property type="entry name" value="HTH_LUXR_2"/>
    <property type="match status" value="1"/>
</dbReference>
<proteinExistence type="predicted"/>
<evidence type="ECO:0000313" key="5">
    <source>
        <dbReference type="Proteomes" id="UP001057520"/>
    </source>
</evidence>
<feature type="transmembrane region" description="Helical" evidence="2">
    <location>
        <begin position="187"/>
        <end position="209"/>
    </location>
</feature>
<protein>
    <submittedName>
        <fullName evidence="4">Helix-turn-helix transcriptional regulator</fullName>
    </submittedName>
</protein>
<feature type="domain" description="HTH luxR-type" evidence="3">
    <location>
        <begin position="1"/>
        <end position="65"/>
    </location>
</feature>
<evidence type="ECO:0000256" key="1">
    <source>
        <dbReference type="SAM" id="MobiDB-lite"/>
    </source>
</evidence>
<accession>A0ABY4ZR86</accession>
<sequence length="225" mass="24408">MSRFDKLTPREHDVLLGAAQLKSSKEIAFDLSLRKATVDKHIASAVGKLQTGSRRQAAMMLVVHLREAGLPILYQGRPIPLPFEPSPSANSMAKGDLHVRTDGNGASLSGDQLERPRSDLRRPGDHAGGAGGGAALAENHPALELPPVSARSDARDYLHRFRSDARERSFAQRPRFAPQGRSKAERLILILAAALASVVLALVVLALVIQVGHLSDAYDAWLRRR</sequence>
<organism evidence="4 5">
    <name type="scientific">Caulobacter segnis</name>
    <dbReference type="NCBI Taxonomy" id="88688"/>
    <lineage>
        <taxon>Bacteria</taxon>
        <taxon>Pseudomonadati</taxon>
        <taxon>Pseudomonadota</taxon>
        <taxon>Alphaproteobacteria</taxon>
        <taxon>Caulobacterales</taxon>
        <taxon>Caulobacteraceae</taxon>
        <taxon>Caulobacter</taxon>
    </lineage>
</organism>
<dbReference type="SUPFAM" id="SSF46894">
    <property type="entry name" value="C-terminal effector domain of the bipartite response regulators"/>
    <property type="match status" value="1"/>
</dbReference>
<dbReference type="CDD" id="cd06170">
    <property type="entry name" value="LuxR_C_like"/>
    <property type="match status" value="1"/>
</dbReference>
<dbReference type="InterPro" id="IPR016032">
    <property type="entry name" value="Sig_transdc_resp-reg_C-effctor"/>
</dbReference>
<keyword evidence="2" id="KW-1133">Transmembrane helix</keyword>
<keyword evidence="2" id="KW-0472">Membrane</keyword>
<dbReference type="InterPro" id="IPR036388">
    <property type="entry name" value="WH-like_DNA-bd_sf"/>
</dbReference>
<dbReference type="Gene3D" id="1.10.10.10">
    <property type="entry name" value="Winged helix-like DNA-binding domain superfamily/Winged helix DNA-binding domain"/>
    <property type="match status" value="1"/>
</dbReference>
<feature type="compositionally biased region" description="Basic and acidic residues" evidence="1">
    <location>
        <begin position="112"/>
        <end position="125"/>
    </location>
</feature>
<dbReference type="Pfam" id="PF00196">
    <property type="entry name" value="GerE"/>
    <property type="match status" value="1"/>
</dbReference>
<dbReference type="EMBL" id="CP096040">
    <property type="protein sequence ID" value="USQ95302.1"/>
    <property type="molecule type" value="Genomic_DNA"/>
</dbReference>
<gene>
    <name evidence="4" type="ORF">MZV50_22570</name>
</gene>
<evidence type="ECO:0000313" key="4">
    <source>
        <dbReference type="EMBL" id="USQ95302.1"/>
    </source>
</evidence>
<dbReference type="InterPro" id="IPR000792">
    <property type="entry name" value="Tscrpt_reg_LuxR_C"/>
</dbReference>
<keyword evidence="2" id="KW-0812">Transmembrane</keyword>
<feature type="region of interest" description="Disordered" evidence="1">
    <location>
        <begin position="85"/>
        <end position="138"/>
    </location>
</feature>
<name>A0ABY4ZR86_9CAUL</name>
<evidence type="ECO:0000256" key="2">
    <source>
        <dbReference type="SAM" id="Phobius"/>
    </source>
</evidence>
<keyword evidence="5" id="KW-1185">Reference proteome</keyword>
<dbReference type="Proteomes" id="UP001057520">
    <property type="component" value="Chromosome"/>
</dbReference>
<reference evidence="4 5" key="1">
    <citation type="submission" date="2022-04" db="EMBL/GenBank/DDBJ databases">
        <title>Genome sequence of soybean root-associated Caulobacter segnis RL271.</title>
        <authorList>
            <person name="Longley R."/>
            <person name="Bonito G."/>
            <person name="Trigodet F."/>
            <person name="Crosson S."/>
            <person name="Fiebig A."/>
        </authorList>
    </citation>
    <scope>NUCLEOTIDE SEQUENCE [LARGE SCALE GENOMIC DNA]</scope>
    <source>
        <strain evidence="4 5">RL271</strain>
    </source>
</reference>